<dbReference type="GO" id="GO:0008703">
    <property type="term" value="F:5-amino-6-(5-phosphoribosylamino)uracil reductase activity"/>
    <property type="evidence" value="ECO:0007669"/>
    <property type="project" value="InterPro"/>
</dbReference>
<feature type="domain" description="Bacterial bifunctional deaminase-reductase C-terminal" evidence="4">
    <location>
        <begin position="27"/>
        <end position="229"/>
    </location>
</feature>
<dbReference type="InterPro" id="IPR024072">
    <property type="entry name" value="DHFR-like_dom_sf"/>
</dbReference>
<dbReference type="EMBL" id="CP034412">
    <property type="protein sequence ID" value="QCY47603.1"/>
    <property type="molecule type" value="Genomic_DNA"/>
</dbReference>
<evidence type="ECO:0000256" key="1">
    <source>
        <dbReference type="ARBA" id="ARBA00005104"/>
    </source>
</evidence>
<dbReference type="GO" id="GO:0009231">
    <property type="term" value="P:riboflavin biosynthetic process"/>
    <property type="evidence" value="ECO:0007669"/>
    <property type="project" value="InterPro"/>
</dbReference>
<dbReference type="PANTHER" id="PTHR38011">
    <property type="entry name" value="DIHYDROFOLATE REDUCTASE FAMILY PROTEIN (AFU_ORTHOLOGUE AFUA_8G06820)"/>
    <property type="match status" value="1"/>
</dbReference>
<keyword evidence="3" id="KW-0560">Oxidoreductase</keyword>
<organism evidence="5 6">
    <name type="scientific">Glutamicibacter creatinolyticus</name>
    <dbReference type="NCBI Taxonomy" id="162496"/>
    <lineage>
        <taxon>Bacteria</taxon>
        <taxon>Bacillati</taxon>
        <taxon>Actinomycetota</taxon>
        <taxon>Actinomycetes</taxon>
        <taxon>Micrococcales</taxon>
        <taxon>Micrococcaceae</taxon>
        <taxon>Glutamicibacter</taxon>
    </lineage>
</organism>
<keyword evidence="2" id="KW-0521">NADP</keyword>
<dbReference type="Gene3D" id="3.40.430.10">
    <property type="entry name" value="Dihydrofolate Reductase, subunit A"/>
    <property type="match status" value="1"/>
</dbReference>
<proteinExistence type="predicted"/>
<dbReference type="InterPro" id="IPR050765">
    <property type="entry name" value="Riboflavin_Biosynth_HTPR"/>
</dbReference>
<sequence>MHGIFPEPTPELSDNQLLERYAIDRRPYVRFNFVSSLDGSAQVGGVSAALGSAADQRLFKLLRRQASVVLVGAGTVRAEGYDGPLVDPESQIWREANGFDRHPVLAILSNGLNISPTSAVVRNSPAPILLFTAVNVDPQTARHYPQHVQLIQVPQFNGLISATHVVHELTERGLECIHAEGGPTIFGQFIDQQMVDSLCLSISPQLIGGQGARIASGTGEHPQALQLHSVLHEEGMLLTEYRRSRPSATDTPDAP</sequence>
<accession>A0A5B7WWZ0</accession>
<dbReference type="AlphaFoldDB" id="A0A5B7WWZ0"/>
<dbReference type="Proteomes" id="UP000307000">
    <property type="component" value="Chromosome"/>
</dbReference>
<protein>
    <recommendedName>
        <fullName evidence="4">Bacterial bifunctional deaminase-reductase C-terminal domain-containing protein</fullName>
    </recommendedName>
</protein>
<name>A0A5B7WWZ0_9MICC</name>
<dbReference type="InterPro" id="IPR002734">
    <property type="entry name" value="RibDG_C"/>
</dbReference>
<evidence type="ECO:0000313" key="5">
    <source>
        <dbReference type="EMBL" id="QCY47603.1"/>
    </source>
</evidence>
<evidence type="ECO:0000256" key="3">
    <source>
        <dbReference type="ARBA" id="ARBA00023002"/>
    </source>
</evidence>
<keyword evidence="6" id="KW-1185">Reference proteome</keyword>
<evidence type="ECO:0000313" key="6">
    <source>
        <dbReference type="Proteomes" id="UP000307000"/>
    </source>
</evidence>
<dbReference type="PANTHER" id="PTHR38011:SF7">
    <property type="entry name" value="2,5-DIAMINO-6-RIBOSYLAMINO-4(3H)-PYRIMIDINONE 5'-PHOSPHATE REDUCTASE"/>
    <property type="match status" value="1"/>
</dbReference>
<evidence type="ECO:0000256" key="2">
    <source>
        <dbReference type="ARBA" id="ARBA00022857"/>
    </source>
</evidence>
<dbReference type="RefSeq" id="WP_138926493.1">
    <property type="nucleotide sequence ID" value="NZ_CP034412.1"/>
</dbReference>
<comment type="pathway">
    <text evidence="1">Cofactor biosynthesis; riboflavin biosynthesis.</text>
</comment>
<evidence type="ECO:0000259" key="4">
    <source>
        <dbReference type="Pfam" id="PF01872"/>
    </source>
</evidence>
<dbReference type="Pfam" id="PF01872">
    <property type="entry name" value="RibD_C"/>
    <property type="match status" value="1"/>
</dbReference>
<gene>
    <name evidence="5" type="ORF">GcLGCM259_1886</name>
</gene>
<reference evidence="5 6" key="1">
    <citation type="submission" date="2018-12" db="EMBL/GenBank/DDBJ databases">
        <title>Complete Genome Sequence of Glutamicibacter creatinolyticus strain LGCM259,isolated from an abscess of a 12-year-old mare in Italy.</title>
        <authorList>
            <person name="Santos R.G."/>
            <person name="Silva A.L."/>
            <person name="Seyffert N."/>
            <person name="Castro T.L.P."/>
            <person name="Attili A.R."/>
            <person name="Rifici C."/>
            <person name="Mazzullo G."/>
            <person name="Brenig B."/>
            <person name="Venanzi F."/>
            <person name="Azevedo V."/>
        </authorList>
    </citation>
    <scope>NUCLEOTIDE SEQUENCE [LARGE SCALE GENOMIC DNA]</scope>
    <source>
        <strain evidence="5 6">LGCM 259</strain>
    </source>
</reference>
<dbReference type="KEGG" id="gcr:GcLGCM259_1886"/>
<dbReference type="SUPFAM" id="SSF53597">
    <property type="entry name" value="Dihydrofolate reductase-like"/>
    <property type="match status" value="1"/>
</dbReference>